<protein>
    <submittedName>
        <fullName evidence="3">Uncharacterized protein</fullName>
    </submittedName>
</protein>
<keyword evidence="2" id="KW-0812">Transmembrane</keyword>
<proteinExistence type="predicted"/>
<evidence type="ECO:0000256" key="2">
    <source>
        <dbReference type="SAM" id="Phobius"/>
    </source>
</evidence>
<keyword evidence="2" id="KW-0472">Membrane</keyword>
<name>A0AAN6UGW2_9PEZI</name>
<dbReference type="AlphaFoldDB" id="A0AAN6UGW2"/>
<feature type="transmembrane region" description="Helical" evidence="2">
    <location>
        <begin position="66"/>
        <end position="85"/>
    </location>
</feature>
<reference evidence="3" key="2">
    <citation type="submission" date="2023-05" db="EMBL/GenBank/DDBJ databases">
        <authorList>
            <consortium name="Lawrence Berkeley National Laboratory"/>
            <person name="Steindorff A."/>
            <person name="Hensen N."/>
            <person name="Bonometti L."/>
            <person name="Westerberg I."/>
            <person name="Brannstrom I.O."/>
            <person name="Guillou S."/>
            <person name="Cros-Aarteil S."/>
            <person name="Calhoun S."/>
            <person name="Haridas S."/>
            <person name="Kuo A."/>
            <person name="Mondo S."/>
            <person name="Pangilinan J."/>
            <person name="Riley R."/>
            <person name="Labutti K."/>
            <person name="Andreopoulos B."/>
            <person name="Lipzen A."/>
            <person name="Chen C."/>
            <person name="Yanf M."/>
            <person name="Daum C."/>
            <person name="Ng V."/>
            <person name="Clum A."/>
            <person name="Ohm R."/>
            <person name="Martin F."/>
            <person name="Silar P."/>
            <person name="Natvig D."/>
            <person name="Lalanne C."/>
            <person name="Gautier V."/>
            <person name="Ament-Velasquez S.L."/>
            <person name="Kruys A."/>
            <person name="Hutchinson M.I."/>
            <person name="Powell A.J."/>
            <person name="Barry K."/>
            <person name="Miller A.N."/>
            <person name="Grigoriev I.V."/>
            <person name="Debuchy R."/>
            <person name="Gladieux P."/>
            <person name="Thoren M.H."/>
            <person name="Johannesson H."/>
        </authorList>
    </citation>
    <scope>NUCLEOTIDE SEQUENCE</scope>
    <source>
        <strain evidence="3">CBS 123565</strain>
    </source>
</reference>
<accession>A0AAN6UGW2</accession>
<organism evidence="3 4">
    <name type="scientific">Trichocladium antarcticum</name>
    <dbReference type="NCBI Taxonomy" id="1450529"/>
    <lineage>
        <taxon>Eukaryota</taxon>
        <taxon>Fungi</taxon>
        <taxon>Dikarya</taxon>
        <taxon>Ascomycota</taxon>
        <taxon>Pezizomycotina</taxon>
        <taxon>Sordariomycetes</taxon>
        <taxon>Sordariomycetidae</taxon>
        <taxon>Sordariales</taxon>
        <taxon>Chaetomiaceae</taxon>
        <taxon>Trichocladium</taxon>
    </lineage>
</organism>
<evidence type="ECO:0000313" key="4">
    <source>
        <dbReference type="Proteomes" id="UP001304895"/>
    </source>
</evidence>
<dbReference type="Proteomes" id="UP001304895">
    <property type="component" value="Unassembled WGS sequence"/>
</dbReference>
<evidence type="ECO:0000256" key="1">
    <source>
        <dbReference type="SAM" id="MobiDB-lite"/>
    </source>
</evidence>
<dbReference type="EMBL" id="MU853417">
    <property type="protein sequence ID" value="KAK4132494.1"/>
    <property type="molecule type" value="Genomic_DNA"/>
</dbReference>
<sequence length="106" mass="11747">MADNHGSRTDRIDENTDEIIVVSQLMKLPKQNDESSPKAIAVGHFPGKQLSHDNNPIKRQPSQSPLSPLLVGLGEVVCMVVWWIGGDYVFIWCREPNWLVAGPSAI</sequence>
<reference evidence="3" key="1">
    <citation type="journal article" date="2023" name="Mol. Phylogenet. Evol.">
        <title>Genome-scale phylogeny and comparative genomics of the fungal order Sordariales.</title>
        <authorList>
            <person name="Hensen N."/>
            <person name="Bonometti L."/>
            <person name="Westerberg I."/>
            <person name="Brannstrom I.O."/>
            <person name="Guillou S."/>
            <person name="Cros-Aarteil S."/>
            <person name="Calhoun S."/>
            <person name="Haridas S."/>
            <person name="Kuo A."/>
            <person name="Mondo S."/>
            <person name="Pangilinan J."/>
            <person name="Riley R."/>
            <person name="LaButti K."/>
            <person name="Andreopoulos B."/>
            <person name="Lipzen A."/>
            <person name="Chen C."/>
            <person name="Yan M."/>
            <person name="Daum C."/>
            <person name="Ng V."/>
            <person name="Clum A."/>
            <person name="Steindorff A."/>
            <person name="Ohm R.A."/>
            <person name="Martin F."/>
            <person name="Silar P."/>
            <person name="Natvig D.O."/>
            <person name="Lalanne C."/>
            <person name="Gautier V."/>
            <person name="Ament-Velasquez S.L."/>
            <person name="Kruys A."/>
            <person name="Hutchinson M.I."/>
            <person name="Powell A.J."/>
            <person name="Barry K."/>
            <person name="Miller A.N."/>
            <person name="Grigoriev I.V."/>
            <person name="Debuchy R."/>
            <person name="Gladieux P."/>
            <person name="Hiltunen Thoren M."/>
            <person name="Johannesson H."/>
        </authorList>
    </citation>
    <scope>NUCLEOTIDE SEQUENCE</scope>
    <source>
        <strain evidence="3">CBS 123565</strain>
    </source>
</reference>
<keyword evidence="4" id="KW-1185">Reference proteome</keyword>
<evidence type="ECO:0000313" key="3">
    <source>
        <dbReference type="EMBL" id="KAK4132494.1"/>
    </source>
</evidence>
<gene>
    <name evidence="3" type="ORF">BT67DRAFT_79555</name>
</gene>
<comment type="caution">
    <text evidence="3">The sequence shown here is derived from an EMBL/GenBank/DDBJ whole genome shotgun (WGS) entry which is preliminary data.</text>
</comment>
<keyword evidence="2" id="KW-1133">Transmembrane helix</keyword>
<feature type="region of interest" description="Disordered" evidence="1">
    <location>
        <begin position="29"/>
        <end position="64"/>
    </location>
</feature>